<dbReference type="SUPFAM" id="SSF48371">
    <property type="entry name" value="ARM repeat"/>
    <property type="match status" value="1"/>
</dbReference>
<accession>A0A084SFL1</accession>
<dbReference type="Gene3D" id="1.25.10.10">
    <property type="entry name" value="Leucine-rich Repeat Variant"/>
    <property type="match status" value="1"/>
</dbReference>
<dbReference type="InterPro" id="IPR016024">
    <property type="entry name" value="ARM-type_fold"/>
</dbReference>
<gene>
    <name evidence="1" type="ORF">Q664_49170</name>
</gene>
<dbReference type="InterPro" id="IPR011989">
    <property type="entry name" value="ARM-like"/>
</dbReference>
<proteinExistence type="predicted"/>
<dbReference type="AlphaFoldDB" id="A0A084SFL1"/>
<dbReference type="EMBL" id="JPMI01000390">
    <property type="protein sequence ID" value="KFA87246.1"/>
    <property type="molecule type" value="Genomic_DNA"/>
</dbReference>
<dbReference type="Proteomes" id="UP000028547">
    <property type="component" value="Unassembled WGS sequence"/>
</dbReference>
<name>A0A084SFL1_9BACT</name>
<evidence type="ECO:0008006" key="3">
    <source>
        <dbReference type="Google" id="ProtNLM"/>
    </source>
</evidence>
<organism evidence="1 2">
    <name type="scientific">Archangium violaceum Cb vi76</name>
    <dbReference type="NCBI Taxonomy" id="1406225"/>
    <lineage>
        <taxon>Bacteria</taxon>
        <taxon>Pseudomonadati</taxon>
        <taxon>Myxococcota</taxon>
        <taxon>Myxococcia</taxon>
        <taxon>Myxococcales</taxon>
        <taxon>Cystobacterineae</taxon>
        <taxon>Archangiaceae</taxon>
        <taxon>Archangium</taxon>
    </lineage>
</organism>
<sequence length="310" mass="33877">MVAAVGEGDETRARALVRGLDARRARTLLEAMLDHEDARVRRAGAFGLGALAGTSSARRLEMQLEVEEARGGYDAASVIEVITEALGHIADSSARSGLLRQLERLTGPRVSPSDVNTLARALWRRRHPELRPAVARALERLPPAAVASLRGLSVLLEKSPGQLRAWAEDVQVPVALKAEVLPVLEEEVPEEWVAVLPAFISMARALAPSAVPQLRGDALSFCERLFILLMLDDKRLLTALPTEARVQLRETARTLVAAKSLRCALWAATVLQYVGQPGDVPLLEAHRPEDATFAEVFDRTIQVLRRPLSR</sequence>
<protein>
    <recommendedName>
        <fullName evidence="3">PBS lyase</fullName>
    </recommendedName>
</protein>
<reference evidence="1 2" key="1">
    <citation type="submission" date="2014-07" db="EMBL/GenBank/DDBJ databases">
        <title>Draft Genome Sequence of Gephyronic Acid Producer, Cystobacter violaceus Strain Cb vi76.</title>
        <authorList>
            <person name="Stevens D.C."/>
            <person name="Young J."/>
            <person name="Carmichael R."/>
            <person name="Tan J."/>
            <person name="Taylor R.E."/>
        </authorList>
    </citation>
    <scope>NUCLEOTIDE SEQUENCE [LARGE SCALE GENOMIC DNA]</scope>
    <source>
        <strain evidence="1 2">Cb vi76</strain>
    </source>
</reference>
<evidence type="ECO:0000313" key="1">
    <source>
        <dbReference type="EMBL" id="KFA87246.1"/>
    </source>
</evidence>
<evidence type="ECO:0000313" key="2">
    <source>
        <dbReference type="Proteomes" id="UP000028547"/>
    </source>
</evidence>
<comment type="caution">
    <text evidence="1">The sequence shown here is derived from an EMBL/GenBank/DDBJ whole genome shotgun (WGS) entry which is preliminary data.</text>
</comment>